<feature type="transmembrane region" description="Helical" evidence="3">
    <location>
        <begin position="98"/>
        <end position="116"/>
    </location>
</feature>
<proteinExistence type="inferred from homology"/>
<evidence type="ECO:0000256" key="2">
    <source>
        <dbReference type="ARBA" id="ARBA00007362"/>
    </source>
</evidence>
<dbReference type="Proteomes" id="UP000092650">
    <property type="component" value="Chromosome"/>
</dbReference>
<dbReference type="PANTHER" id="PTHR22911">
    <property type="entry name" value="ACYL-MALONYL CONDENSING ENZYME-RELATED"/>
    <property type="match status" value="1"/>
</dbReference>
<feature type="transmembrane region" description="Helical" evidence="3">
    <location>
        <begin position="149"/>
        <end position="169"/>
    </location>
</feature>
<sequence length="300" mass="33559">MEKPTIHPYIPILIGVISVAMSAIFVKMTTADAGVTAFYRMLFSILLMSPVFLYSYLPEIKKLNRRDWAFSAIAGIFLAFHFILWFESLNYTSVASSTVLVTLQPLFAFAGTYFFFKERLSVKTLISGAVAITGSVVIAYGDFQVSGSALFGDILALVACALITAYLLFGQDVRKRLSLITYTFIVYGFSTITLFFYIIAKGEPFAPYPKEEWMWFLLLALIPNLFGHTLFNWAVKWVSTNVISIAILFEPVGAAILAYFILGELVSESQIIGGSIVIAGLLFFVTDYKRIRKIFFRKSA</sequence>
<evidence type="ECO:0000256" key="1">
    <source>
        <dbReference type="ARBA" id="ARBA00004127"/>
    </source>
</evidence>
<evidence type="ECO:0000313" key="6">
    <source>
        <dbReference type="Proteomes" id="UP000092650"/>
    </source>
</evidence>
<dbReference type="KEGG" id="ppla:BBI15_01710"/>
<comment type="similarity">
    <text evidence="2">Belongs to the EamA transporter family.</text>
</comment>
<accession>A0A1C7E5Q4</accession>
<keyword evidence="3" id="KW-0472">Membrane</keyword>
<feature type="transmembrane region" description="Helical" evidence="3">
    <location>
        <begin position="242"/>
        <end position="263"/>
    </location>
</feature>
<dbReference type="InterPro" id="IPR037185">
    <property type="entry name" value="EmrE-like"/>
</dbReference>
<dbReference type="AlphaFoldDB" id="A0A1C7E5Q4"/>
<keyword evidence="3" id="KW-0812">Transmembrane</keyword>
<dbReference type="Pfam" id="PF00892">
    <property type="entry name" value="EamA"/>
    <property type="match status" value="2"/>
</dbReference>
<dbReference type="PANTHER" id="PTHR22911:SF76">
    <property type="entry name" value="EAMA DOMAIN-CONTAINING PROTEIN"/>
    <property type="match status" value="1"/>
</dbReference>
<comment type="subcellular location">
    <subcellularLocation>
        <location evidence="1">Endomembrane system</location>
        <topology evidence="1">Multi-pass membrane protein</topology>
    </subcellularLocation>
</comment>
<protein>
    <recommendedName>
        <fullName evidence="4">EamA domain-containing protein</fullName>
    </recommendedName>
</protein>
<dbReference type="InterPro" id="IPR000620">
    <property type="entry name" value="EamA_dom"/>
</dbReference>
<feature type="domain" description="EamA" evidence="4">
    <location>
        <begin position="151"/>
        <end position="285"/>
    </location>
</feature>
<organism evidence="5 6">
    <name type="scientific">Planococcus plakortidis</name>
    <dbReference type="NCBI Taxonomy" id="1038856"/>
    <lineage>
        <taxon>Bacteria</taxon>
        <taxon>Bacillati</taxon>
        <taxon>Bacillota</taxon>
        <taxon>Bacilli</taxon>
        <taxon>Bacillales</taxon>
        <taxon>Caryophanaceae</taxon>
        <taxon>Planococcus</taxon>
    </lineage>
</organism>
<feature type="transmembrane region" description="Helical" evidence="3">
    <location>
        <begin position="181"/>
        <end position="200"/>
    </location>
</feature>
<feature type="transmembrane region" description="Helical" evidence="3">
    <location>
        <begin position="269"/>
        <end position="288"/>
    </location>
</feature>
<feature type="transmembrane region" description="Helical" evidence="3">
    <location>
        <begin position="125"/>
        <end position="143"/>
    </location>
</feature>
<feature type="domain" description="EamA" evidence="4">
    <location>
        <begin position="12"/>
        <end position="139"/>
    </location>
</feature>
<dbReference type="OrthoDB" id="9790852at2"/>
<feature type="transmembrane region" description="Helical" evidence="3">
    <location>
        <begin position="68"/>
        <end position="86"/>
    </location>
</feature>
<keyword evidence="3" id="KW-1133">Transmembrane helix</keyword>
<reference evidence="5" key="1">
    <citation type="submission" date="2016-10" db="EMBL/GenBank/DDBJ databases">
        <authorList>
            <person name="See-Too W.S."/>
        </authorList>
    </citation>
    <scope>NUCLEOTIDE SEQUENCE [LARGE SCALE GENOMIC DNA]</scope>
    <source>
        <strain evidence="5">DSM 23997</strain>
    </source>
</reference>
<feature type="transmembrane region" description="Helical" evidence="3">
    <location>
        <begin position="37"/>
        <end position="56"/>
    </location>
</feature>
<gene>
    <name evidence="5" type="ORF">BBI15_01710</name>
</gene>
<evidence type="ECO:0000259" key="4">
    <source>
        <dbReference type="Pfam" id="PF00892"/>
    </source>
</evidence>
<evidence type="ECO:0000256" key="3">
    <source>
        <dbReference type="SAM" id="Phobius"/>
    </source>
</evidence>
<name>A0A1C7E5Q4_9BACL</name>
<dbReference type="RefSeq" id="WP_068868790.1">
    <property type="nucleotide sequence ID" value="NZ_CP016539.2"/>
</dbReference>
<feature type="transmembrane region" description="Helical" evidence="3">
    <location>
        <begin position="12"/>
        <end position="31"/>
    </location>
</feature>
<keyword evidence="6" id="KW-1185">Reference proteome</keyword>
<dbReference type="STRING" id="1038856.BBI15_01710"/>
<feature type="transmembrane region" description="Helical" evidence="3">
    <location>
        <begin position="212"/>
        <end position="235"/>
    </location>
</feature>
<evidence type="ECO:0000313" key="5">
    <source>
        <dbReference type="EMBL" id="ANU19028.1"/>
    </source>
</evidence>
<dbReference type="GO" id="GO:0016020">
    <property type="term" value="C:membrane"/>
    <property type="evidence" value="ECO:0007669"/>
    <property type="project" value="InterPro"/>
</dbReference>
<dbReference type="SUPFAM" id="SSF103481">
    <property type="entry name" value="Multidrug resistance efflux transporter EmrE"/>
    <property type="match status" value="2"/>
</dbReference>
<dbReference type="EMBL" id="CP016539">
    <property type="protein sequence ID" value="ANU19028.1"/>
    <property type="molecule type" value="Genomic_DNA"/>
</dbReference>